<reference evidence="3" key="2">
    <citation type="journal article" date="2017" name="Nat. Plants">
        <title>The Aegilops tauschii genome reveals multiple impacts of transposons.</title>
        <authorList>
            <person name="Zhao G."/>
            <person name="Zou C."/>
            <person name="Li K."/>
            <person name="Wang K."/>
            <person name="Li T."/>
            <person name="Gao L."/>
            <person name="Zhang X."/>
            <person name="Wang H."/>
            <person name="Yang Z."/>
            <person name="Liu X."/>
            <person name="Jiang W."/>
            <person name="Mao L."/>
            <person name="Kong X."/>
            <person name="Jiao Y."/>
            <person name="Jia J."/>
        </authorList>
    </citation>
    <scope>NUCLEOTIDE SEQUENCE [LARGE SCALE GENOMIC DNA]</scope>
    <source>
        <strain evidence="3">cv. AL8/78</strain>
    </source>
</reference>
<dbReference type="AlphaFoldDB" id="A0A453EA77"/>
<evidence type="ECO:0000313" key="2">
    <source>
        <dbReference type="EnsemblPlants" id="AET3Gv20271700.1"/>
    </source>
</evidence>
<dbReference type="EnsemblPlants" id="AET3Gv20271700.1">
    <property type="protein sequence ID" value="AET3Gv20271700.1"/>
    <property type="gene ID" value="AET3Gv20271700"/>
</dbReference>
<evidence type="ECO:0000313" key="3">
    <source>
        <dbReference type="Proteomes" id="UP000015105"/>
    </source>
</evidence>
<accession>A0A453EA77</accession>
<reference evidence="2" key="3">
    <citation type="journal article" date="2017" name="Nature">
        <title>Genome sequence of the progenitor of the wheat D genome Aegilops tauschii.</title>
        <authorList>
            <person name="Luo M.C."/>
            <person name="Gu Y.Q."/>
            <person name="Puiu D."/>
            <person name="Wang H."/>
            <person name="Twardziok S.O."/>
            <person name="Deal K.R."/>
            <person name="Huo N."/>
            <person name="Zhu T."/>
            <person name="Wang L."/>
            <person name="Wang Y."/>
            <person name="McGuire P.E."/>
            <person name="Liu S."/>
            <person name="Long H."/>
            <person name="Ramasamy R.K."/>
            <person name="Rodriguez J.C."/>
            <person name="Van S.L."/>
            <person name="Yuan L."/>
            <person name="Wang Z."/>
            <person name="Xia Z."/>
            <person name="Xiao L."/>
            <person name="Anderson O.D."/>
            <person name="Ouyang S."/>
            <person name="Liang Y."/>
            <person name="Zimin A.V."/>
            <person name="Pertea G."/>
            <person name="Qi P."/>
            <person name="Bennetzen J.L."/>
            <person name="Dai X."/>
            <person name="Dawson M.W."/>
            <person name="Muller H.G."/>
            <person name="Kugler K."/>
            <person name="Rivarola-Duarte L."/>
            <person name="Spannagl M."/>
            <person name="Mayer K.F.X."/>
            <person name="Lu F.H."/>
            <person name="Bevan M.W."/>
            <person name="Leroy P."/>
            <person name="Li P."/>
            <person name="You F.M."/>
            <person name="Sun Q."/>
            <person name="Liu Z."/>
            <person name="Lyons E."/>
            <person name="Wicker T."/>
            <person name="Salzberg S.L."/>
            <person name="Devos K.M."/>
            <person name="Dvorak J."/>
        </authorList>
    </citation>
    <scope>NUCLEOTIDE SEQUENCE [LARGE SCALE GENOMIC DNA]</scope>
    <source>
        <strain evidence="2">cv. AL8/78</strain>
    </source>
</reference>
<feature type="compositionally biased region" description="Basic and acidic residues" evidence="1">
    <location>
        <begin position="1"/>
        <end position="27"/>
    </location>
</feature>
<feature type="region of interest" description="Disordered" evidence="1">
    <location>
        <begin position="1"/>
        <end position="33"/>
    </location>
</feature>
<organism evidence="2 3">
    <name type="scientific">Aegilops tauschii subsp. strangulata</name>
    <name type="common">Goatgrass</name>
    <dbReference type="NCBI Taxonomy" id="200361"/>
    <lineage>
        <taxon>Eukaryota</taxon>
        <taxon>Viridiplantae</taxon>
        <taxon>Streptophyta</taxon>
        <taxon>Embryophyta</taxon>
        <taxon>Tracheophyta</taxon>
        <taxon>Spermatophyta</taxon>
        <taxon>Magnoliopsida</taxon>
        <taxon>Liliopsida</taxon>
        <taxon>Poales</taxon>
        <taxon>Poaceae</taxon>
        <taxon>BOP clade</taxon>
        <taxon>Pooideae</taxon>
        <taxon>Triticodae</taxon>
        <taxon>Triticeae</taxon>
        <taxon>Triticinae</taxon>
        <taxon>Aegilops</taxon>
    </lineage>
</organism>
<evidence type="ECO:0000256" key="1">
    <source>
        <dbReference type="SAM" id="MobiDB-lite"/>
    </source>
</evidence>
<reference evidence="3" key="1">
    <citation type="journal article" date="2014" name="Science">
        <title>Ancient hybridizations among the ancestral genomes of bread wheat.</title>
        <authorList>
            <consortium name="International Wheat Genome Sequencing Consortium,"/>
            <person name="Marcussen T."/>
            <person name="Sandve S.R."/>
            <person name="Heier L."/>
            <person name="Spannagl M."/>
            <person name="Pfeifer M."/>
            <person name="Jakobsen K.S."/>
            <person name="Wulff B.B."/>
            <person name="Steuernagel B."/>
            <person name="Mayer K.F."/>
            <person name="Olsen O.A."/>
        </authorList>
    </citation>
    <scope>NUCLEOTIDE SEQUENCE [LARGE SCALE GENOMIC DNA]</scope>
    <source>
        <strain evidence="3">cv. AL8/78</strain>
    </source>
</reference>
<sequence>RGLGERHGAADAGERQEGQGEHGHGDADADAADPQVAQVHVMRGIEARSGAQCLPGFFLICLSFGYRITVSNLVLIDQELYEFNSL</sequence>
<dbReference type="Proteomes" id="UP000015105">
    <property type="component" value="Chromosome 3D"/>
</dbReference>
<keyword evidence="3" id="KW-1185">Reference proteome</keyword>
<reference evidence="2" key="5">
    <citation type="journal article" date="2021" name="G3 (Bethesda)">
        <title>Aegilops tauschii genome assembly Aet v5.0 features greater sequence contiguity and improved annotation.</title>
        <authorList>
            <person name="Wang L."/>
            <person name="Zhu T."/>
            <person name="Rodriguez J.C."/>
            <person name="Deal K.R."/>
            <person name="Dubcovsky J."/>
            <person name="McGuire P.E."/>
            <person name="Lux T."/>
            <person name="Spannagl M."/>
            <person name="Mayer K.F.X."/>
            <person name="Baldrich P."/>
            <person name="Meyers B.C."/>
            <person name="Huo N."/>
            <person name="Gu Y.Q."/>
            <person name="Zhou H."/>
            <person name="Devos K.M."/>
            <person name="Bennetzen J.L."/>
            <person name="Unver T."/>
            <person name="Budak H."/>
            <person name="Gulick P.J."/>
            <person name="Galiba G."/>
            <person name="Kalapos B."/>
            <person name="Nelson D.R."/>
            <person name="Li P."/>
            <person name="You F.M."/>
            <person name="Luo M.C."/>
            <person name="Dvorak J."/>
        </authorList>
    </citation>
    <scope>NUCLEOTIDE SEQUENCE [LARGE SCALE GENOMIC DNA]</scope>
    <source>
        <strain evidence="2">cv. AL8/78</strain>
    </source>
</reference>
<reference evidence="2" key="4">
    <citation type="submission" date="2019-03" db="UniProtKB">
        <authorList>
            <consortium name="EnsemblPlants"/>
        </authorList>
    </citation>
    <scope>IDENTIFICATION</scope>
</reference>
<protein>
    <submittedName>
        <fullName evidence="2">Uncharacterized protein</fullName>
    </submittedName>
</protein>
<proteinExistence type="predicted"/>
<name>A0A453EA77_AEGTS</name>
<dbReference type="Gramene" id="AET3Gv20271700.1">
    <property type="protein sequence ID" value="AET3Gv20271700.1"/>
    <property type="gene ID" value="AET3Gv20271700"/>
</dbReference>